<proteinExistence type="predicted"/>
<dbReference type="InterPro" id="IPR052896">
    <property type="entry name" value="GGT-like_enzyme"/>
</dbReference>
<comment type="caution">
    <text evidence="1">The sequence shown here is derived from an EMBL/GenBank/DDBJ whole genome shotgun (WGS) entry which is preliminary data.</text>
</comment>
<dbReference type="GO" id="GO:0016740">
    <property type="term" value="F:transferase activity"/>
    <property type="evidence" value="ECO:0007669"/>
    <property type="project" value="UniProtKB-KW"/>
</dbReference>
<dbReference type="Gene3D" id="3.60.20.40">
    <property type="match status" value="1"/>
</dbReference>
<name>A0A1N7RPA5_9BURK</name>
<dbReference type="AlphaFoldDB" id="A0A1N7RPA5"/>
<evidence type="ECO:0000313" key="2">
    <source>
        <dbReference type="Proteomes" id="UP000195569"/>
    </source>
</evidence>
<dbReference type="InterPro" id="IPR043138">
    <property type="entry name" value="GGT_lsub"/>
</dbReference>
<protein>
    <submittedName>
        <fullName evidence="1">Gamma-glutamyltransferase</fullName>
    </submittedName>
</protein>
<dbReference type="Gene3D" id="1.10.246.130">
    <property type="match status" value="1"/>
</dbReference>
<dbReference type="Pfam" id="PF01019">
    <property type="entry name" value="G_glu_transpept"/>
    <property type="match status" value="1"/>
</dbReference>
<sequence length="545" mass="59451">MTSFNWKNPYPTTRMPVFARNIVSTSQPLAAQAGLRMLWKGGNAVDAAIAAAAAITVVEPVSNGLGSDAFALVWDGKKLHGLNASGVAPAAWNVDYFKRKYGENNGLAEHPVRGWDTVTVPGVIAGWEALHKKFGSLPFADLMQPAIEIAERGHAVAGIVARKWAAAVPELKNQPGFADTFMPRGRAPEMSELVKMPGHAKTLRVLAEQGPRAYYEGEIAERIAAFSRECGGAMTLDDLRNYQPDWVEPIGKQYRGYTVHEIPPNGQGIAALIALGILEQFDMGSLKVDGIESQHLQIEAMKLAFADVYRYVADSRSMEVTPAQMLDDAYLKSRAKLIDPKRATHFGFGMPKSGGTIYMSAADERGMMVSFIQSNYMGFGSGVVVPDSGISLQNRGYGFSMDPKSPNVVEGGKRPFHTIIPAFLTQQVDGRQEAVMSFGVMGGDMQPQGHLQTVVRMLDYGQQPQAACDAPRWKVNRDFTIDVESTLDRNTTRALEGLGHTIKSIDDPYMDFGSGQFIWKLDRNEPERGYVAASDSRRDGLAAGL</sequence>
<evidence type="ECO:0000313" key="1">
    <source>
        <dbReference type="EMBL" id="SIT36958.1"/>
    </source>
</evidence>
<keyword evidence="2" id="KW-1185">Reference proteome</keyword>
<dbReference type="Proteomes" id="UP000195569">
    <property type="component" value="Unassembled WGS sequence"/>
</dbReference>
<dbReference type="PANTHER" id="PTHR43881:SF1">
    <property type="entry name" value="GAMMA-GLUTAMYLTRANSPEPTIDASE (AFU_ORTHOLOGUE AFUA_4G13580)"/>
    <property type="match status" value="1"/>
</dbReference>
<dbReference type="RefSeq" id="WP_087732988.1">
    <property type="nucleotide sequence ID" value="NZ_CYGY02000011.1"/>
</dbReference>
<accession>A0A1N7RPA5</accession>
<dbReference type="EMBL" id="CYGY02000011">
    <property type="protein sequence ID" value="SIT36958.1"/>
    <property type="molecule type" value="Genomic_DNA"/>
</dbReference>
<dbReference type="OrthoDB" id="5297205at2"/>
<gene>
    <name evidence="1" type="ORF">BN2476_110030</name>
</gene>
<reference evidence="1" key="1">
    <citation type="submission" date="2016-12" db="EMBL/GenBank/DDBJ databases">
        <authorList>
            <person name="Moulin L."/>
        </authorList>
    </citation>
    <scope>NUCLEOTIDE SEQUENCE [LARGE SCALE GENOMIC DNA]</scope>
    <source>
        <strain evidence="1">STM 7183</strain>
    </source>
</reference>
<organism evidence="1 2">
    <name type="scientific">Paraburkholderia piptadeniae</name>
    <dbReference type="NCBI Taxonomy" id="1701573"/>
    <lineage>
        <taxon>Bacteria</taxon>
        <taxon>Pseudomonadati</taxon>
        <taxon>Pseudomonadota</taxon>
        <taxon>Betaproteobacteria</taxon>
        <taxon>Burkholderiales</taxon>
        <taxon>Burkholderiaceae</taxon>
        <taxon>Paraburkholderia</taxon>
    </lineage>
</organism>
<dbReference type="InterPro" id="IPR043137">
    <property type="entry name" value="GGT_ssub_C"/>
</dbReference>
<dbReference type="PANTHER" id="PTHR43881">
    <property type="entry name" value="GAMMA-GLUTAMYLTRANSPEPTIDASE (AFU_ORTHOLOGUE AFUA_4G13580)"/>
    <property type="match status" value="1"/>
</dbReference>
<dbReference type="SUPFAM" id="SSF56235">
    <property type="entry name" value="N-terminal nucleophile aminohydrolases (Ntn hydrolases)"/>
    <property type="match status" value="1"/>
</dbReference>
<dbReference type="InterPro" id="IPR029055">
    <property type="entry name" value="Ntn_hydrolases_N"/>
</dbReference>
<dbReference type="PRINTS" id="PR01210">
    <property type="entry name" value="GGTRANSPTASE"/>
</dbReference>